<evidence type="ECO:0000313" key="2">
    <source>
        <dbReference type="EMBL" id="RWQ99796.1"/>
    </source>
</evidence>
<dbReference type="InterPro" id="IPR050317">
    <property type="entry name" value="Plant_Fungal_Acyltransferase"/>
</dbReference>
<sequence>MSQSYQDGSCMLSPIDQLMPRIYTTLFLVYETDQYEKAVRKLNEGLAKATSLLPFLRGSVHKSPDDCNPRNQLSLSWSSQDQPPAVVEIPAPESLPSFETLKLGKAPLSVFQDGLSPVPMVIDHQTPGARAPALVVGATRLEGGLILCLCAHHVVLDGAGMGLFLKLWGDCTRDEPNSAHFDPGEVYHREPWLRDASGYFAGTKPKATLEELLLRHPEYALRSLSSAPSSVSTNIPGHPVKCAAKIFAFSGAKLQEIKQAMSSSIPAKFLTVNNVLGAALWLCITRIRLGRMRRDGLATVTGSTTSKLGFAINARSRLGPAASNKSYVGNLTMLKVVEFTATKLDSIAGNAMASPAAADLSPMVPVISAIATATAAVTATHVGEIIAFADHLADVEDVGPGWNSSHCLDLTYTSWADLGMYDCDFGPSLGGKPRYVRIPYMPYIDGMVLALPRRRLVDPLDGKAIERIEVAVMLNERDMRALEEDEILRSWSV</sequence>
<gene>
    <name evidence="2" type="ORF">C8Q69DRAFT_503310</name>
</gene>
<organism evidence="2 3">
    <name type="scientific">Byssochlamys spectabilis</name>
    <name type="common">Paecilomyces variotii</name>
    <dbReference type="NCBI Taxonomy" id="264951"/>
    <lineage>
        <taxon>Eukaryota</taxon>
        <taxon>Fungi</taxon>
        <taxon>Dikarya</taxon>
        <taxon>Ascomycota</taxon>
        <taxon>Pezizomycotina</taxon>
        <taxon>Eurotiomycetes</taxon>
        <taxon>Eurotiomycetidae</taxon>
        <taxon>Eurotiales</taxon>
        <taxon>Thermoascaceae</taxon>
        <taxon>Paecilomyces</taxon>
    </lineage>
</organism>
<protein>
    <submittedName>
        <fullName evidence="2">Transferase family-domain-containing protein</fullName>
    </submittedName>
</protein>
<dbReference type="Proteomes" id="UP000283841">
    <property type="component" value="Unassembled WGS sequence"/>
</dbReference>
<dbReference type="VEuPathDB" id="FungiDB:C8Q69DRAFT_503310"/>
<dbReference type="RefSeq" id="XP_028489441.1">
    <property type="nucleotide sequence ID" value="XM_028632482.1"/>
</dbReference>
<dbReference type="Gene3D" id="3.30.559.10">
    <property type="entry name" value="Chloramphenicol acetyltransferase-like domain"/>
    <property type="match status" value="2"/>
</dbReference>
<comment type="caution">
    <text evidence="2">The sequence shown here is derived from an EMBL/GenBank/DDBJ whole genome shotgun (WGS) entry which is preliminary data.</text>
</comment>
<dbReference type="AlphaFoldDB" id="A0A443I731"/>
<name>A0A443I731_BYSSP</name>
<dbReference type="STRING" id="264951.A0A443I731"/>
<reference evidence="2 3" key="1">
    <citation type="journal article" date="2018" name="Front. Microbiol.">
        <title>Genomic and genetic insights into a cosmopolitan fungus, Paecilomyces variotii (Eurotiales).</title>
        <authorList>
            <person name="Urquhart A.S."/>
            <person name="Mondo S.J."/>
            <person name="Makela M.R."/>
            <person name="Hane J.K."/>
            <person name="Wiebenga A."/>
            <person name="He G."/>
            <person name="Mihaltcheva S."/>
            <person name="Pangilinan J."/>
            <person name="Lipzen A."/>
            <person name="Barry K."/>
            <person name="de Vries R.P."/>
            <person name="Grigoriev I.V."/>
            <person name="Idnurm A."/>
        </authorList>
    </citation>
    <scope>NUCLEOTIDE SEQUENCE [LARGE SCALE GENOMIC DNA]</scope>
    <source>
        <strain evidence="2 3">CBS 101075</strain>
    </source>
</reference>
<evidence type="ECO:0000313" key="3">
    <source>
        <dbReference type="Proteomes" id="UP000283841"/>
    </source>
</evidence>
<dbReference type="Pfam" id="PF02458">
    <property type="entry name" value="Transferase"/>
    <property type="match status" value="1"/>
</dbReference>
<dbReference type="PANTHER" id="PTHR31642">
    <property type="entry name" value="TRICHOTHECENE 3-O-ACETYLTRANSFERASE"/>
    <property type="match status" value="1"/>
</dbReference>
<keyword evidence="1 2" id="KW-0808">Transferase</keyword>
<dbReference type="PANTHER" id="PTHR31642:SF310">
    <property type="entry name" value="FATTY ALCOHOL:CAFFEOYL-COA ACYLTRANSFERASE"/>
    <property type="match status" value="1"/>
</dbReference>
<dbReference type="GO" id="GO:0016747">
    <property type="term" value="F:acyltransferase activity, transferring groups other than amino-acyl groups"/>
    <property type="evidence" value="ECO:0007669"/>
    <property type="project" value="TreeGrafter"/>
</dbReference>
<dbReference type="EMBL" id="RCNU01000001">
    <property type="protein sequence ID" value="RWQ99796.1"/>
    <property type="molecule type" value="Genomic_DNA"/>
</dbReference>
<dbReference type="GeneID" id="39601759"/>
<dbReference type="InterPro" id="IPR023213">
    <property type="entry name" value="CAT-like_dom_sf"/>
</dbReference>
<accession>A0A443I731</accession>
<keyword evidence="3" id="KW-1185">Reference proteome</keyword>
<evidence type="ECO:0000256" key="1">
    <source>
        <dbReference type="ARBA" id="ARBA00022679"/>
    </source>
</evidence>
<proteinExistence type="predicted"/>